<keyword evidence="2" id="KW-1185">Reference proteome</keyword>
<protein>
    <submittedName>
        <fullName evidence="1">Uncharacterized protein</fullName>
    </submittedName>
</protein>
<dbReference type="EMBL" id="LNYI01000057">
    <property type="protein sequence ID" value="KTD18795.1"/>
    <property type="molecule type" value="Genomic_DNA"/>
</dbReference>
<dbReference type="RefSeq" id="WP_028372503.1">
    <property type="nucleotide sequence ID" value="NZ_CAAAJD010000004.1"/>
</dbReference>
<comment type="caution">
    <text evidence="1">The sequence shown here is derived from an EMBL/GenBank/DDBJ whole genome shotgun (WGS) entry which is preliminary data.</text>
</comment>
<dbReference type="Proteomes" id="UP000054869">
    <property type="component" value="Unassembled WGS sequence"/>
</dbReference>
<name>A0A0W0VFF4_9GAMM</name>
<evidence type="ECO:0000313" key="1">
    <source>
        <dbReference type="EMBL" id="KTD18795.1"/>
    </source>
</evidence>
<sequence>MGIEIFIYSKTNNDTLIISCFHEKTAALSTIGPRSKPLEPIKLDLPDEKENAFAVLRETVIHAIQQKILPIANSVKQVIYAGDINLGYKGKKEYPPFLFGKDIDKLFSEQMVVKILVSSSQDVVEEAKKTLLIENNVVICIKTKAAAKIKSYLASAENKKSSVSAEVGAENSMNLASSLSEDRFFDIAKPKEKKSKIELADQSAEVSSKSPGS</sequence>
<dbReference type="AlphaFoldDB" id="A0A0W0VFF4"/>
<organism evidence="1 2">
    <name type="scientific">Legionella lansingensis</name>
    <dbReference type="NCBI Taxonomy" id="45067"/>
    <lineage>
        <taxon>Bacteria</taxon>
        <taxon>Pseudomonadati</taxon>
        <taxon>Pseudomonadota</taxon>
        <taxon>Gammaproteobacteria</taxon>
        <taxon>Legionellales</taxon>
        <taxon>Legionellaceae</taxon>
        <taxon>Legionella</taxon>
    </lineage>
</organism>
<reference evidence="1 2" key="1">
    <citation type="submission" date="2015-11" db="EMBL/GenBank/DDBJ databases">
        <title>Genomic analysis of 38 Legionella species identifies large and diverse effector repertoires.</title>
        <authorList>
            <person name="Burstein D."/>
            <person name="Amaro F."/>
            <person name="Zusman T."/>
            <person name="Lifshitz Z."/>
            <person name="Cohen O."/>
            <person name="Gilbert J.A."/>
            <person name="Pupko T."/>
            <person name="Shuman H.A."/>
            <person name="Segal G."/>
        </authorList>
    </citation>
    <scope>NUCLEOTIDE SEQUENCE [LARGE SCALE GENOMIC DNA]</scope>
    <source>
        <strain evidence="1 2">ATCC 49751</strain>
    </source>
</reference>
<gene>
    <name evidence="1" type="ORF">Llan_2398</name>
</gene>
<dbReference type="PATRIC" id="fig|45067.4.peg.2518"/>
<dbReference type="STRING" id="45067.Llan_2398"/>
<proteinExistence type="predicted"/>
<evidence type="ECO:0000313" key="2">
    <source>
        <dbReference type="Proteomes" id="UP000054869"/>
    </source>
</evidence>
<dbReference type="OrthoDB" id="5654120at2"/>
<accession>A0A0W0VFF4</accession>